<dbReference type="AlphaFoldDB" id="A0A849AM96"/>
<feature type="transmembrane region" description="Helical" evidence="8">
    <location>
        <begin position="103"/>
        <end position="119"/>
    </location>
</feature>
<dbReference type="InterPro" id="IPR020846">
    <property type="entry name" value="MFS_dom"/>
</dbReference>
<feature type="transmembrane region" description="Helical" evidence="8">
    <location>
        <begin position="212"/>
        <end position="229"/>
    </location>
</feature>
<dbReference type="SUPFAM" id="SSF103473">
    <property type="entry name" value="MFS general substrate transporter"/>
    <property type="match status" value="1"/>
</dbReference>
<feature type="transmembrane region" description="Helical" evidence="8">
    <location>
        <begin position="288"/>
        <end position="311"/>
    </location>
</feature>
<dbReference type="EMBL" id="JABENB010000002">
    <property type="protein sequence ID" value="NNG40616.1"/>
    <property type="molecule type" value="Genomic_DNA"/>
</dbReference>
<evidence type="ECO:0000256" key="2">
    <source>
        <dbReference type="ARBA" id="ARBA00022448"/>
    </source>
</evidence>
<dbReference type="PANTHER" id="PTHR23517">
    <property type="entry name" value="RESISTANCE PROTEIN MDTM, PUTATIVE-RELATED-RELATED"/>
    <property type="match status" value="1"/>
</dbReference>
<evidence type="ECO:0000313" key="11">
    <source>
        <dbReference type="Proteomes" id="UP000557772"/>
    </source>
</evidence>
<comment type="subcellular location">
    <subcellularLocation>
        <location evidence="1">Cell membrane</location>
        <topology evidence="1">Multi-pass membrane protein</topology>
    </subcellularLocation>
</comment>
<dbReference type="PROSITE" id="PS50850">
    <property type="entry name" value="MFS"/>
    <property type="match status" value="1"/>
</dbReference>
<feature type="transmembrane region" description="Helical" evidence="8">
    <location>
        <begin position="167"/>
        <end position="185"/>
    </location>
</feature>
<proteinExistence type="predicted"/>
<dbReference type="RefSeq" id="WP_171157049.1">
    <property type="nucleotide sequence ID" value="NZ_JABENB010000002.1"/>
</dbReference>
<evidence type="ECO:0000313" key="10">
    <source>
        <dbReference type="EMBL" id="NNG40616.1"/>
    </source>
</evidence>
<feature type="transmembrane region" description="Helical" evidence="8">
    <location>
        <begin position="140"/>
        <end position="161"/>
    </location>
</feature>
<evidence type="ECO:0000256" key="6">
    <source>
        <dbReference type="ARBA" id="ARBA00023136"/>
    </source>
</evidence>
<feature type="transmembrane region" description="Helical" evidence="8">
    <location>
        <begin position="77"/>
        <end position="97"/>
    </location>
</feature>
<evidence type="ECO:0000256" key="4">
    <source>
        <dbReference type="ARBA" id="ARBA00022692"/>
    </source>
</evidence>
<dbReference type="InterPro" id="IPR036259">
    <property type="entry name" value="MFS_trans_sf"/>
</dbReference>
<dbReference type="Pfam" id="PF07690">
    <property type="entry name" value="MFS_1"/>
    <property type="match status" value="1"/>
</dbReference>
<feature type="transmembrane region" description="Helical" evidence="8">
    <location>
        <begin position="249"/>
        <end position="267"/>
    </location>
</feature>
<keyword evidence="6 8" id="KW-0472">Membrane</keyword>
<organism evidence="10 11">
    <name type="scientific">Flexivirga aerilata</name>
    <dbReference type="NCBI Taxonomy" id="1656889"/>
    <lineage>
        <taxon>Bacteria</taxon>
        <taxon>Bacillati</taxon>
        <taxon>Actinomycetota</taxon>
        <taxon>Actinomycetes</taxon>
        <taxon>Micrococcales</taxon>
        <taxon>Dermacoccaceae</taxon>
        <taxon>Flexivirga</taxon>
    </lineage>
</organism>
<accession>A0A849AM96</accession>
<dbReference type="CDD" id="cd17325">
    <property type="entry name" value="MFS_MdtG_SLC18_like"/>
    <property type="match status" value="1"/>
</dbReference>
<feature type="transmembrane region" description="Helical" evidence="8">
    <location>
        <begin position="12"/>
        <end position="34"/>
    </location>
</feature>
<keyword evidence="11" id="KW-1185">Reference proteome</keyword>
<feature type="transmembrane region" description="Helical" evidence="8">
    <location>
        <begin position="46"/>
        <end position="65"/>
    </location>
</feature>
<keyword evidence="2" id="KW-0813">Transport</keyword>
<name>A0A849AM96_9MICO</name>
<feature type="region of interest" description="Disordered" evidence="7">
    <location>
        <begin position="389"/>
        <end position="424"/>
    </location>
</feature>
<dbReference type="InterPro" id="IPR005829">
    <property type="entry name" value="Sugar_transporter_CS"/>
</dbReference>
<reference evidence="10 11" key="1">
    <citation type="submission" date="2020-05" db="EMBL/GenBank/DDBJ databases">
        <title>Flexivirga sp. ID2601S isolated from air conditioner.</title>
        <authorList>
            <person name="Kim D.H."/>
        </authorList>
    </citation>
    <scope>NUCLEOTIDE SEQUENCE [LARGE SCALE GENOMIC DNA]</scope>
    <source>
        <strain evidence="10 11">ID2601S</strain>
    </source>
</reference>
<dbReference type="GO" id="GO:0005886">
    <property type="term" value="C:plasma membrane"/>
    <property type="evidence" value="ECO:0007669"/>
    <property type="project" value="UniProtKB-SubCell"/>
</dbReference>
<comment type="caution">
    <text evidence="10">The sequence shown here is derived from an EMBL/GenBank/DDBJ whole genome shotgun (WGS) entry which is preliminary data.</text>
</comment>
<keyword evidence="4 8" id="KW-0812">Transmembrane</keyword>
<feature type="transmembrane region" description="Helical" evidence="8">
    <location>
        <begin position="360"/>
        <end position="383"/>
    </location>
</feature>
<evidence type="ECO:0000259" key="9">
    <source>
        <dbReference type="PROSITE" id="PS50850"/>
    </source>
</evidence>
<keyword evidence="5 8" id="KW-1133">Transmembrane helix</keyword>
<dbReference type="GO" id="GO:0022857">
    <property type="term" value="F:transmembrane transporter activity"/>
    <property type="evidence" value="ECO:0007669"/>
    <property type="project" value="InterPro"/>
</dbReference>
<evidence type="ECO:0000256" key="3">
    <source>
        <dbReference type="ARBA" id="ARBA00022475"/>
    </source>
</evidence>
<dbReference type="Proteomes" id="UP000557772">
    <property type="component" value="Unassembled WGS sequence"/>
</dbReference>
<evidence type="ECO:0000256" key="7">
    <source>
        <dbReference type="SAM" id="MobiDB-lite"/>
    </source>
</evidence>
<feature type="domain" description="Major facilitator superfamily (MFS) profile" evidence="9">
    <location>
        <begin position="12"/>
        <end position="390"/>
    </location>
</feature>
<dbReference type="Gene3D" id="1.20.1250.20">
    <property type="entry name" value="MFS general substrate transporter like domains"/>
    <property type="match status" value="2"/>
</dbReference>
<gene>
    <name evidence="10" type="ORF">HJ588_15225</name>
</gene>
<sequence length="424" mass="43526">MTATPDFDLRRLAIPAYGPSLLFGVAEGAMLPVIPLSARDLGGSVAVAALMITLLNVGSLLFNVPSSMITARYGERHALIGASVVGVLSAACCMLATSLAMFAVGVFLLGVSGSVFMLARQSYLTEAVPAHFRARALSTLGGVGRVGMFAGPFAGAAAMGLWHLRGAYAVCALALAIAGVLGATLQDLPPHPARAAAAPATVRGVLRDHRKVFLTIGMGVLLVSAIRATRQAVVPLWSEHLGLSAQTASIIYGVAGGIDMLVFYPAGKVMDVFGRRWVTVPSMLVMGLSMMAIPLTQGAVTLCLVACILGFGNGIGSGMVMTLGADYSPDVGRAQFLGIWRELSDAGQTIGPAVLSGVTAAFALGAGIVTSGAVGLAAAAVMWRSVPPLRTRNSAPQKETRPTPPLRHTSGQPGPAHPADRHTS</sequence>
<keyword evidence="3" id="KW-1003">Cell membrane</keyword>
<evidence type="ECO:0000256" key="5">
    <source>
        <dbReference type="ARBA" id="ARBA00022989"/>
    </source>
</evidence>
<dbReference type="PROSITE" id="PS00216">
    <property type="entry name" value="SUGAR_TRANSPORT_1"/>
    <property type="match status" value="1"/>
</dbReference>
<protein>
    <submittedName>
        <fullName evidence="10">MFS transporter</fullName>
    </submittedName>
</protein>
<evidence type="ECO:0000256" key="1">
    <source>
        <dbReference type="ARBA" id="ARBA00004651"/>
    </source>
</evidence>
<dbReference type="InterPro" id="IPR011701">
    <property type="entry name" value="MFS"/>
</dbReference>
<dbReference type="PANTHER" id="PTHR23517:SF3">
    <property type="entry name" value="INTEGRAL MEMBRANE TRANSPORT PROTEIN"/>
    <property type="match status" value="1"/>
</dbReference>
<evidence type="ECO:0000256" key="8">
    <source>
        <dbReference type="SAM" id="Phobius"/>
    </source>
</evidence>
<dbReference type="InterPro" id="IPR050171">
    <property type="entry name" value="MFS_Transporters"/>
</dbReference>